<accession>A0A8S5MJT1</accession>
<organism evidence="1">
    <name type="scientific">Siphoviridae sp. ctHMI2</name>
    <dbReference type="NCBI Taxonomy" id="2826231"/>
    <lineage>
        <taxon>Viruses</taxon>
        <taxon>Duplodnaviria</taxon>
        <taxon>Heunggongvirae</taxon>
        <taxon>Uroviricota</taxon>
        <taxon>Caudoviricetes</taxon>
    </lineage>
</organism>
<name>A0A8S5MJT1_9CAUD</name>
<reference evidence="1" key="1">
    <citation type="journal article" date="2021" name="Proc. Natl. Acad. Sci. U.S.A.">
        <title>A Catalog of Tens of Thousands of Viruses from Human Metagenomes Reveals Hidden Associations with Chronic Diseases.</title>
        <authorList>
            <person name="Tisza M.J."/>
            <person name="Buck C.B."/>
        </authorList>
    </citation>
    <scope>NUCLEOTIDE SEQUENCE</scope>
    <source>
        <strain evidence="1">CtHMI2</strain>
    </source>
</reference>
<protein>
    <submittedName>
        <fullName evidence="1">Uncharacterized protein</fullName>
    </submittedName>
</protein>
<proteinExistence type="predicted"/>
<dbReference type="EMBL" id="BK014919">
    <property type="protein sequence ID" value="DAD82464.1"/>
    <property type="molecule type" value="Genomic_DNA"/>
</dbReference>
<sequence>MASVKELKETIEKAIIEFSKENEVDSMNVHVTIQKKVKCNMVGSVLDSWLEAETEINIK</sequence>
<evidence type="ECO:0000313" key="1">
    <source>
        <dbReference type="EMBL" id="DAD82464.1"/>
    </source>
</evidence>